<evidence type="ECO:0000256" key="1">
    <source>
        <dbReference type="SAM" id="Phobius"/>
    </source>
</evidence>
<dbReference type="AlphaFoldDB" id="B0WGG7"/>
<evidence type="ECO:0000313" key="2">
    <source>
        <dbReference type="EMBL" id="EDS26964.1"/>
    </source>
</evidence>
<gene>
    <name evidence="3" type="primary">6037950</name>
    <name evidence="2" type="ORF">CpipJ_CPIJ005561</name>
</gene>
<dbReference type="eggNOG" id="ENOG502TKVX">
    <property type="taxonomic scope" value="Eukaryota"/>
</dbReference>
<keyword evidence="4" id="KW-1185">Reference proteome</keyword>
<keyword evidence="1" id="KW-1133">Transmembrane helix</keyword>
<protein>
    <submittedName>
        <fullName evidence="2 3">Uncharacterized protein</fullName>
    </submittedName>
</protein>
<dbReference type="EnsemblMetazoa" id="CPIJ005561-RA">
    <property type="protein sequence ID" value="CPIJ005561-PA"/>
    <property type="gene ID" value="CPIJ005561"/>
</dbReference>
<reference evidence="2" key="1">
    <citation type="submission" date="2007-03" db="EMBL/GenBank/DDBJ databases">
        <title>Annotation of Culex pipiens quinquefasciatus.</title>
        <authorList>
            <consortium name="The Broad Institute Genome Sequencing Platform"/>
            <person name="Atkinson P.W."/>
            <person name="Hemingway J."/>
            <person name="Christensen B.M."/>
            <person name="Higgs S."/>
            <person name="Kodira C."/>
            <person name="Hannick L."/>
            <person name="Megy K."/>
            <person name="O'Leary S."/>
            <person name="Pearson M."/>
            <person name="Haas B.J."/>
            <person name="Mauceli E."/>
            <person name="Wortman J.R."/>
            <person name="Lee N.H."/>
            <person name="Guigo R."/>
            <person name="Stanke M."/>
            <person name="Alvarado L."/>
            <person name="Amedeo P."/>
            <person name="Antoine C.H."/>
            <person name="Arensburger P."/>
            <person name="Bidwell S.L."/>
            <person name="Crawford M."/>
            <person name="Camaro F."/>
            <person name="Devon K."/>
            <person name="Engels R."/>
            <person name="Hammond M."/>
            <person name="Howarth C."/>
            <person name="Koehrsen M."/>
            <person name="Lawson D."/>
            <person name="Montgomery P."/>
            <person name="Nene V."/>
            <person name="Nusbaum C."/>
            <person name="Puiu D."/>
            <person name="Romero-Severson J."/>
            <person name="Severson D.W."/>
            <person name="Shumway M."/>
            <person name="Sisk P."/>
            <person name="Stolte C."/>
            <person name="Zeng Q."/>
            <person name="Eisenstadt E."/>
            <person name="Fraser-Liggett C."/>
            <person name="Strausberg R."/>
            <person name="Galagan J."/>
            <person name="Birren B."/>
            <person name="Collins F.H."/>
        </authorList>
    </citation>
    <scope>NUCLEOTIDE SEQUENCE [LARGE SCALE GENOMIC DNA]</scope>
    <source>
        <strain evidence="2">JHB</strain>
    </source>
</reference>
<organism>
    <name type="scientific">Culex quinquefasciatus</name>
    <name type="common">Southern house mosquito</name>
    <name type="synonym">Culex pungens</name>
    <dbReference type="NCBI Taxonomy" id="7176"/>
    <lineage>
        <taxon>Eukaryota</taxon>
        <taxon>Metazoa</taxon>
        <taxon>Ecdysozoa</taxon>
        <taxon>Arthropoda</taxon>
        <taxon>Hexapoda</taxon>
        <taxon>Insecta</taxon>
        <taxon>Pterygota</taxon>
        <taxon>Neoptera</taxon>
        <taxon>Endopterygota</taxon>
        <taxon>Diptera</taxon>
        <taxon>Nematocera</taxon>
        <taxon>Culicoidea</taxon>
        <taxon>Culicidae</taxon>
        <taxon>Culicinae</taxon>
        <taxon>Culicini</taxon>
        <taxon>Culex</taxon>
        <taxon>Culex</taxon>
    </lineage>
</organism>
<dbReference type="Proteomes" id="UP000002320">
    <property type="component" value="Unassembled WGS sequence"/>
</dbReference>
<keyword evidence="1" id="KW-0812">Transmembrane</keyword>
<keyword evidence="1" id="KW-0472">Membrane</keyword>
<sequence length="287" mass="33903">MVNHLRKDYLLDVMGNPFRASFKADIPTMMTTIQTQFGGSFVQLLRIYVRYINASLRWHFGLGQESEQARNKLFTNAMVDFAPNAGFNHRYLDYIHGNTPGYLRSERLLSASLTVIIFLLCESYLAIMVSYMLDVKYQDHLQTIDDLERSSISYCLKPGEDLEIYKRFFNVFSPTLVGRIIRPKTSNHWYDIESCTWMLRHEVAQVFLGSEQNYDRNTMRRKMYMLPQMLSCMSRLHSVSRLRPFREHFLAVQQRMIDAGFWQHWNDAVMSAVLIRKWDTFSSQIKR</sequence>
<dbReference type="VEuPathDB" id="VectorBase:CPIJ005561"/>
<dbReference type="KEGG" id="cqu:CpipJ_CPIJ005561"/>
<dbReference type="EMBL" id="DS231926">
    <property type="protein sequence ID" value="EDS26964.1"/>
    <property type="molecule type" value="Genomic_DNA"/>
</dbReference>
<proteinExistence type="predicted"/>
<feature type="transmembrane region" description="Helical" evidence="1">
    <location>
        <begin position="108"/>
        <end position="133"/>
    </location>
</feature>
<evidence type="ECO:0000313" key="4">
    <source>
        <dbReference type="Proteomes" id="UP000002320"/>
    </source>
</evidence>
<evidence type="ECO:0000313" key="3">
    <source>
        <dbReference type="EnsemblMetazoa" id="CPIJ005561-PA"/>
    </source>
</evidence>
<name>B0WGG7_CULQU</name>
<dbReference type="InParanoid" id="B0WGG7"/>
<accession>B0WGG7</accession>
<dbReference type="HOGENOM" id="CLU_970616_0_0_1"/>
<reference evidence="3" key="2">
    <citation type="submission" date="2020-05" db="UniProtKB">
        <authorList>
            <consortium name="EnsemblMetazoa"/>
        </authorList>
    </citation>
    <scope>IDENTIFICATION</scope>
    <source>
        <strain evidence="3">JHB</strain>
    </source>
</reference>